<dbReference type="EMBL" id="VITT01000023">
    <property type="protein sequence ID" value="TWB50649.1"/>
    <property type="molecule type" value="Genomic_DNA"/>
</dbReference>
<accession>A0A560HYK3</accession>
<feature type="domain" description="VOC" evidence="2">
    <location>
        <begin position="152"/>
        <end position="279"/>
    </location>
</feature>
<evidence type="ECO:0000259" key="2">
    <source>
        <dbReference type="PROSITE" id="PS51819"/>
    </source>
</evidence>
<dbReference type="GO" id="GO:0046491">
    <property type="term" value="P:L-methylmalonyl-CoA metabolic process"/>
    <property type="evidence" value="ECO:0007669"/>
    <property type="project" value="TreeGrafter"/>
</dbReference>
<evidence type="ECO:0000256" key="1">
    <source>
        <dbReference type="ARBA" id="ARBA00022723"/>
    </source>
</evidence>
<sequence>MRLKSLHHVKFQVNDLAATEKFAHDFGLITVESGPERLIMRTNGGDSYAYVAERGDAAVFTGFAFEVENEADLEEAVRVHKASPIRTLDTPGGGKAVTLTDPNGIAVDLIHGVARIPPGEAYAPLMLNSPLNYVREGRFEPKRPLGPAKLFRIGHVGLFIPSFMATLPWYVDVLGLIPSDVYHLPGQPEIRIVGFLRLNRGEELVDHHCVALMQSRVDEMACHHISFEAQDFEAQFMSHRYLKSKGYELVWGVGRHPHGSHVFDVWRDPDRNRFETFTDTDRLRASDGTRVHSIHEVEMDVWSSDPPDRYFA</sequence>
<dbReference type="InterPro" id="IPR004360">
    <property type="entry name" value="Glyas_Fos-R_dOase_dom"/>
</dbReference>
<dbReference type="PANTHER" id="PTHR43048:SF3">
    <property type="entry name" value="METHYLMALONYL-COA EPIMERASE, MITOCHONDRIAL"/>
    <property type="match status" value="1"/>
</dbReference>
<feature type="domain" description="VOC" evidence="2">
    <location>
        <begin position="5"/>
        <end position="112"/>
    </location>
</feature>
<dbReference type="Proteomes" id="UP000318050">
    <property type="component" value="Unassembled WGS sequence"/>
</dbReference>
<dbReference type="AlphaFoldDB" id="A0A560HYK3"/>
<dbReference type="PANTHER" id="PTHR43048">
    <property type="entry name" value="METHYLMALONYL-COA EPIMERASE"/>
    <property type="match status" value="1"/>
</dbReference>
<reference evidence="3 4" key="1">
    <citation type="submission" date="2019-06" db="EMBL/GenBank/DDBJ databases">
        <title>Genomic Encyclopedia of Type Strains, Phase IV (KMG-V): Genome sequencing to study the core and pangenomes of soil and plant-associated prokaryotes.</title>
        <authorList>
            <person name="Whitman W."/>
        </authorList>
    </citation>
    <scope>NUCLEOTIDE SEQUENCE [LARGE SCALE GENOMIC DNA]</scope>
    <source>
        <strain evidence="3 4">BR 11140</strain>
    </source>
</reference>
<dbReference type="OrthoDB" id="9803142at2"/>
<dbReference type="InterPro" id="IPR037523">
    <property type="entry name" value="VOC_core"/>
</dbReference>
<gene>
    <name evidence="3" type="ORF">FBZ92_12369</name>
</gene>
<dbReference type="InterPro" id="IPR029068">
    <property type="entry name" value="Glyas_Bleomycin-R_OHBP_Dase"/>
</dbReference>
<dbReference type="GO" id="GO:0016829">
    <property type="term" value="F:lyase activity"/>
    <property type="evidence" value="ECO:0007669"/>
    <property type="project" value="UniProtKB-KW"/>
</dbReference>
<evidence type="ECO:0000313" key="3">
    <source>
        <dbReference type="EMBL" id="TWB50649.1"/>
    </source>
</evidence>
<protein>
    <submittedName>
        <fullName evidence="3">Catechol 2,3-dioxygenase-like lactoylglutathione lyase family enzyme</fullName>
    </submittedName>
</protein>
<dbReference type="Pfam" id="PF00903">
    <property type="entry name" value="Glyoxalase"/>
    <property type="match status" value="2"/>
</dbReference>
<organism evidence="3 4">
    <name type="scientific">Nitrospirillum amazonense</name>
    <dbReference type="NCBI Taxonomy" id="28077"/>
    <lineage>
        <taxon>Bacteria</taxon>
        <taxon>Pseudomonadati</taxon>
        <taxon>Pseudomonadota</taxon>
        <taxon>Alphaproteobacteria</taxon>
        <taxon>Rhodospirillales</taxon>
        <taxon>Azospirillaceae</taxon>
        <taxon>Nitrospirillum</taxon>
    </lineage>
</organism>
<dbReference type="GO" id="GO:0046872">
    <property type="term" value="F:metal ion binding"/>
    <property type="evidence" value="ECO:0007669"/>
    <property type="project" value="UniProtKB-KW"/>
</dbReference>
<keyword evidence="1" id="KW-0479">Metal-binding</keyword>
<dbReference type="GO" id="GO:0004493">
    <property type="term" value="F:methylmalonyl-CoA epimerase activity"/>
    <property type="evidence" value="ECO:0007669"/>
    <property type="project" value="TreeGrafter"/>
</dbReference>
<proteinExistence type="predicted"/>
<evidence type="ECO:0000313" key="4">
    <source>
        <dbReference type="Proteomes" id="UP000318050"/>
    </source>
</evidence>
<name>A0A560HYK3_9PROT</name>
<dbReference type="SUPFAM" id="SSF54593">
    <property type="entry name" value="Glyoxalase/Bleomycin resistance protein/Dihydroxybiphenyl dioxygenase"/>
    <property type="match status" value="1"/>
</dbReference>
<comment type="caution">
    <text evidence="3">The sequence shown here is derived from an EMBL/GenBank/DDBJ whole genome shotgun (WGS) entry which is preliminary data.</text>
</comment>
<dbReference type="PROSITE" id="PS51819">
    <property type="entry name" value="VOC"/>
    <property type="match status" value="2"/>
</dbReference>
<keyword evidence="3" id="KW-0456">Lyase</keyword>
<dbReference type="InterPro" id="IPR051785">
    <property type="entry name" value="MMCE/EMCE_epimerase"/>
</dbReference>
<dbReference type="Gene3D" id="3.10.180.10">
    <property type="entry name" value="2,3-Dihydroxybiphenyl 1,2-Dioxygenase, domain 1"/>
    <property type="match status" value="2"/>
</dbReference>